<keyword evidence="3" id="KW-0408">Iron</keyword>
<dbReference type="PIRSF" id="PIRSF001435">
    <property type="entry name" value="Nth"/>
    <property type="match status" value="1"/>
</dbReference>
<evidence type="ECO:0000313" key="6">
    <source>
        <dbReference type="EMBL" id="MBC8176757.1"/>
    </source>
</evidence>
<protein>
    <submittedName>
        <fullName evidence="6">Endonuclease III domain-containing protein</fullName>
    </submittedName>
</protein>
<evidence type="ECO:0000256" key="2">
    <source>
        <dbReference type="ARBA" id="ARBA00022723"/>
    </source>
</evidence>
<dbReference type="GO" id="GO:0046872">
    <property type="term" value="F:metal ion binding"/>
    <property type="evidence" value="ECO:0007669"/>
    <property type="project" value="UniProtKB-KW"/>
</dbReference>
<dbReference type="PANTHER" id="PTHR10359">
    <property type="entry name" value="A/G-SPECIFIC ADENINE GLYCOSYLASE/ENDONUCLEASE III"/>
    <property type="match status" value="1"/>
</dbReference>
<reference evidence="6 7" key="1">
    <citation type="submission" date="2020-08" db="EMBL/GenBank/DDBJ databases">
        <title>Bridging the membrane lipid divide: bacteria of the FCB group superphylum have the potential to synthesize archaeal ether lipids.</title>
        <authorList>
            <person name="Villanueva L."/>
            <person name="Von Meijenfeldt F.A.B."/>
            <person name="Westbye A.B."/>
            <person name="Yadav S."/>
            <person name="Hopmans E.C."/>
            <person name="Dutilh B.E."/>
            <person name="Sinninghe Damste J.S."/>
        </authorList>
    </citation>
    <scope>NUCLEOTIDE SEQUENCE [LARGE SCALE GENOMIC DNA]</scope>
    <source>
        <strain evidence="6">NIOZ-UU27</strain>
    </source>
</reference>
<comment type="caution">
    <text evidence="6">The sequence shown here is derived from an EMBL/GenBank/DDBJ whole genome shotgun (WGS) entry which is preliminary data.</text>
</comment>
<dbReference type="Pfam" id="PF00730">
    <property type="entry name" value="HhH-GPD"/>
    <property type="match status" value="1"/>
</dbReference>
<evidence type="ECO:0000313" key="7">
    <source>
        <dbReference type="Proteomes" id="UP000650524"/>
    </source>
</evidence>
<dbReference type="InterPro" id="IPR011257">
    <property type="entry name" value="DNA_glycosylase"/>
</dbReference>
<evidence type="ECO:0000256" key="1">
    <source>
        <dbReference type="ARBA" id="ARBA00022485"/>
    </source>
</evidence>
<dbReference type="InterPro" id="IPR023170">
    <property type="entry name" value="HhH_base_excis_C"/>
</dbReference>
<dbReference type="SMART" id="SM00478">
    <property type="entry name" value="ENDO3c"/>
    <property type="match status" value="1"/>
</dbReference>
<sequence length="249" mass="28534">MKSSPRISNCENTEQFTPHTLSGQRLMEMFDLLLSHFGPQNWWPARTELEVMIGAILTQNTNWTNVEKAISNLKNKDLVSLDRLVSLSIGDLAKVIRPAGYYNIKAKRLKNLVDFIFDRYDGNLESLLQEETDLLRKGLLSVKGVGPETADSIILYAAKRPLFVVDTYTHRILSRHAMVGEDATYYDLQGLFMDHLPEDAPLFNEFHALIVLTGKNFCRKKPLCEDCPLNQWGPQDNMNDMRWVKESRS</sequence>
<keyword evidence="4" id="KW-0411">Iron-sulfur</keyword>
<proteinExistence type="predicted"/>
<dbReference type="Gene3D" id="1.10.1670.10">
    <property type="entry name" value="Helix-hairpin-Helix base-excision DNA repair enzymes (C-terminal)"/>
    <property type="match status" value="1"/>
</dbReference>
<dbReference type="CDD" id="cd00056">
    <property type="entry name" value="ENDO3c"/>
    <property type="match status" value="1"/>
</dbReference>
<gene>
    <name evidence="6" type="ORF">H8E19_05080</name>
</gene>
<organism evidence="6 7">
    <name type="scientific">Candidatus Desulfacyla euxinica</name>
    <dbReference type="NCBI Taxonomy" id="2841693"/>
    <lineage>
        <taxon>Bacteria</taxon>
        <taxon>Deltaproteobacteria</taxon>
        <taxon>Candidatus Desulfacyla</taxon>
    </lineage>
</organism>
<dbReference type="Gene3D" id="1.10.340.30">
    <property type="entry name" value="Hypothetical protein, domain 2"/>
    <property type="match status" value="1"/>
</dbReference>
<evidence type="ECO:0000259" key="5">
    <source>
        <dbReference type="SMART" id="SM00478"/>
    </source>
</evidence>
<keyword evidence="2" id="KW-0479">Metal-binding</keyword>
<dbReference type="GO" id="GO:0004519">
    <property type="term" value="F:endonuclease activity"/>
    <property type="evidence" value="ECO:0007669"/>
    <property type="project" value="UniProtKB-KW"/>
</dbReference>
<dbReference type="AlphaFoldDB" id="A0A8J6MXJ5"/>
<keyword evidence="6" id="KW-0540">Nuclease</keyword>
<name>A0A8J6MXJ5_9DELT</name>
<keyword evidence="6" id="KW-0378">Hydrolase</keyword>
<dbReference type="EMBL" id="JACNJD010000159">
    <property type="protein sequence ID" value="MBC8176757.1"/>
    <property type="molecule type" value="Genomic_DNA"/>
</dbReference>
<dbReference type="InterPro" id="IPR003265">
    <property type="entry name" value="HhH-GPD_domain"/>
</dbReference>
<dbReference type="GO" id="GO:0006284">
    <property type="term" value="P:base-excision repair"/>
    <property type="evidence" value="ECO:0007669"/>
    <property type="project" value="InterPro"/>
</dbReference>
<evidence type="ECO:0000256" key="4">
    <source>
        <dbReference type="ARBA" id="ARBA00023014"/>
    </source>
</evidence>
<feature type="domain" description="HhH-GPD" evidence="5">
    <location>
        <begin position="57"/>
        <end position="216"/>
    </location>
</feature>
<dbReference type="Proteomes" id="UP000650524">
    <property type="component" value="Unassembled WGS sequence"/>
</dbReference>
<evidence type="ECO:0000256" key="3">
    <source>
        <dbReference type="ARBA" id="ARBA00023004"/>
    </source>
</evidence>
<dbReference type="PANTHER" id="PTHR10359:SF19">
    <property type="entry name" value="DNA REPAIR GLYCOSYLASE MJ1434-RELATED"/>
    <property type="match status" value="1"/>
</dbReference>
<dbReference type="SUPFAM" id="SSF48150">
    <property type="entry name" value="DNA-glycosylase"/>
    <property type="match status" value="1"/>
</dbReference>
<keyword evidence="6" id="KW-0255">Endonuclease</keyword>
<keyword evidence="1" id="KW-0004">4Fe-4S</keyword>
<accession>A0A8J6MXJ5</accession>
<dbReference type="GO" id="GO:0051539">
    <property type="term" value="F:4 iron, 4 sulfur cluster binding"/>
    <property type="evidence" value="ECO:0007669"/>
    <property type="project" value="UniProtKB-KW"/>
</dbReference>